<gene>
    <name evidence="1" type="ORF">L6164_019026</name>
</gene>
<organism evidence="1 2">
    <name type="scientific">Bauhinia variegata</name>
    <name type="common">Purple orchid tree</name>
    <name type="synonym">Phanera variegata</name>
    <dbReference type="NCBI Taxonomy" id="167791"/>
    <lineage>
        <taxon>Eukaryota</taxon>
        <taxon>Viridiplantae</taxon>
        <taxon>Streptophyta</taxon>
        <taxon>Embryophyta</taxon>
        <taxon>Tracheophyta</taxon>
        <taxon>Spermatophyta</taxon>
        <taxon>Magnoliopsida</taxon>
        <taxon>eudicotyledons</taxon>
        <taxon>Gunneridae</taxon>
        <taxon>Pentapetalae</taxon>
        <taxon>rosids</taxon>
        <taxon>fabids</taxon>
        <taxon>Fabales</taxon>
        <taxon>Fabaceae</taxon>
        <taxon>Cercidoideae</taxon>
        <taxon>Cercideae</taxon>
        <taxon>Bauhiniinae</taxon>
        <taxon>Bauhinia</taxon>
    </lineage>
</organism>
<name>A0ACB9ND04_BAUVA</name>
<dbReference type="Proteomes" id="UP000828941">
    <property type="component" value="Chromosome 7"/>
</dbReference>
<sequence>MELNNRRLLLLNDDIPASTVSPIPFIQTNDTESTTTNNSYSQPPLRLPPRPVLDANVAYTMLVLLTALFFLGFVAIYIRRFGEDSAVLVSSQRRRRRNYPSSPSSWNHYSTSGCCGGLDLHTIRSLPVFKYHRDVKQPQLDCAICLSEFQEGEALKVIPYCEHVFHPECIDMWLASNVTCPVCRSKKFLQMKRDDDGGLGTIDKKGDRGRGGSTSQQGSTVENRVKLKHDGQAGSHSERRTSNCFSLEGGRLVFRRTLSI</sequence>
<protein>
    <submittedName>
        <fullName evidence="1">Uncharacterized protein</fullName>
    </submittedName>
</protein>
<reference evidence="1 2" key="1">
    <citation type="journal article" date="2022" name="DNA Res.">
        <title>Chromosomal-level genome assembly of the orchid tree Bauhinia variegata (Leguminosae; Cercidoideae) supports the allotetraploid origin hypothesis of Bauhinia.</title>
        <authorList>
            <person name="Zhong Y."/>
            <person name="Chen Y."/>
            <person name="Zheng D."/>
            <person name="Pang J."/>
            <person name="Liu Y."/>
            <person name="Luo S."/>
            <person name="Meng S."/>
            <person name="Qian L."/>
            <person name="Wei D."/>
            <person name="Dai S."/>
            <person name="Zhou R."/>
        </authorList>
    </citation>
    <scope>NUCLEOTIDE SEQUENCE [LARGE SCALE GENOMIC DNA]</scope>
    <source>
        <strain evidence="1">BV-YZ2020</strain>
    </source>
</reference>
<evidence type="ECO:0000313" key="1">
    <source>
        <dbReference type="EMBL" id="KAI4334315.1"/>
    </source>
</evidence>
<keyword evidence="2" id="KW-1185">Reference proteome</keyword>
<dbReference type="EMBL" id="CM039432">
    <property type="protein sequence ID" value="KAI4334315.1"/>
    <property type="molecule type" value="Genomic_DNA"/>
</dbReference>
<comment type="caution">
    <text evidence="1">The sequence shown here is derived from an EMBL/GenBank/DDBJ whole genome shotgun (WGS) entry which is preliminary data.</text>
</comment>
<evidence type="ECO:0000313" key="2">
    <source>
        <dbReference type="Proteomes" id="UP000828941"/>
    </source>
</evidence>
<proteinExistence type="predicted"/>
<accession>A0ACB9ND04</accession>